<name>A0A7W6E1D5_9RHOB</name>
<proteinExistence type="predicted"/>
<reference evidence="1 2" key="1">
    <citation type="submission" date="2020-08" db="EMBL/GenBank/DDBJ databases">
        <title>Genomic Encyclopedia of Type Strains, Phase IV (KMG-IV): sequencing the most valuable type-strain genomes for metagenomic binning, comparative biology and taxonomic classification.</title>
        <authorList>
            <person name="Goeker M."/>
        </authorList>
    </citation>
    <scope>NUCLEOTIDE SEQUENCE [LARGE SCALE GENOMIC DNA]</scope>
    <source>
        <strain evidence="1 2">DSM 102234</strain>
    </source>
</reference>
<sequence length="46" mass="5209">MRFKGIFTVLATIVDAVDIQKKDQRRSLLSIKGHGCAAIFDIYRGR</sequence>
<gene>
    <name evidence="1" type="ORF">GGR95_000550</name>
</gene>
<comment type="caution">
    <text evidence="1">The sequence shown here is derived from an EMBL/GenBank/DDBJ whole genome shotgun (WGS) entry which is preliminary data.</text>
</comment>
<accession>A0A7W6E1D5</accession>
<organism evidence="1 2">
    <name type="scientific">Sulfitobacter undariae</name>
    <dbReference type="NCBI Taxonomy" id="1563671"/>
    <lineage>
        <taxon>Bacteria</taxon>
        <taxon>Pseudomonadati</taxon>
        <taxon>Pseudomonadota</taxon>
        <taxon>Alphaproteobacteria</taxon>
        <taxon>Rhodobacterales</taxon>
        <taxon>Roseobacteraceae</taxon>
        <taxon>Sulfitobacter</taxon>
    </lineage>
</organism>
<dbReference type="Proteomes" id="UP000530268">
    <property type="component" value="Unassembled WGS sequence"/>
</dbReference>
<dbReference type="EMBL" id="JACIEI010000001">
    <property type="protein sequence ID" value="MBB3992931.1"/>
    <property type="molecule type" value="Genomic_DNA"/>
</dbReference>
<dbReference type="AlphaFoldDB" id="A0A7W6E1D5"/>
<keyword evidence="2" id="KW-1185">Reference proteome</keyword>
<protein>
    <submittedName>
        <fullName evidence="1">Uncharacterized protein</fullName>
    </submittedName>
</protein>
<evidence type="ECO:0000313" key="2">
    <source>
        <dbReference type="Proteomes" id="UP000530268"/>
    </source>
</evidence>
<evidence type="ECO:0000313" key="1">
    <source>
        <dbReference type="EMBL" id="MBB3992931.1"/>
    </source>
</evidence>